<sequence length="237" mass="26649">MQPTPLKALAAAICTLALSAPLAAQEEVRINGEVVERFNDLLVVDEGDRRLLVRPQGNSGERFQVGDDIMVEGRLEGDTVTASSLRGSADEPDNGDQPQARVVAPDVEALQRQLDEQGFGEMIELKRHEDVYRITSINEEGVDVHSFFSPDGELLEWHIKRPGHDRPHRDESLSTLEQSDVENALSDQGYRNAALVDFKGRHMEWMAQNDAEEQVILHVDYRGDVYREKRLPAWPAE</sequence>
<gene>
    <name evidence="2" type="ORF">CTT34_02955</name>
</gene>
<organism evidence="2 3">
    <name type="scientific">Vreelandella aquamarina</name>
    <dbReference type="NCBI Taxonomy" id="77097"/>
    <lineage>
        <taxon>Bacteria</taxon>
        <taxon>Pseudomonadati</taxon>
        <taxon>Pseudomonadota</taxon>
        <taxon>Gammaproteobacteria</taxon>
        <taxon>Oceanospirillales</taxon>
        <taxon>Halomonadaceae</taxon>
        <taxon>Vreelandella</taxon>
    </lineage>
</organism>
<dbReference type="AlphaFoldDB" id="A0A857GJH6"/>
<dbReference type="OrthoDB" id="9788539at2"/>
<evidence type="ECO:0000256" key="1">
    <source>
        <dbReference type="SAM" id="SignalP"/>
    </source>
</evidence>
<dbReference type="KEGG" id="hmd:CTT34_02955"/>
<dbReference type="RefSeq" id="WP_159341062.1">
    <property type="nucleotide sequence ID" value="NZ_CP024621.1"/>
</dbReference>
<accession>A0A857GJH6</accession>
<evidence type="ECO:0000313" key="3">
    <source>
        <dbReference type="Proteomes" id="UP000463949"/>
    </source>
</evidence>
<feature type="signal peptide" evidence="1">
    <location>
        <begin position="1"/>
        <end position="24"/>
    </location>
</feature>
<feature type="chain" id="PRO_5033043217" description="PepSY domain-containing protein" evidence="1">
    <location>
        <begin position="25"/>
        <end position="237"/>
    </location>
</feature>
<name>A0A857GJH6_9GAMM</name>
<evidence type="ECO:0008006" key="4">
    <source>
        <dbReference type="Google" id="ProtNLM"/>
    </source>
</evidence>
<keyword evidence="1" id="KW-0732">Signal</keyword>
<dbReference type="EMBL" id="CP024621">
    <property type="protein sequence ID" value="QHD48716.1"/>
    <property type="molecule type" value="Genomic_DNA"/>
</dbReference>
<evidence type="ECO:0000313" key="2">
    <source>
        <dbReference type="EMBL" id="QHD48716.1"/>
    </source>
</evidence>
<dbReference type="Proteomes" id="UP000463949">
    <property type="component" value="Chromosome"/>
</dbReference>
<protein>
    <recommendedName>
        <fullName evidence="4">PepSY domain-containing protein</fullName>
    </recommendedName>
</protein>
<reference evidence="2 3" key="1">
    <citation type="submission" date="2017-10" db="EMBL/GenBank/DDBJ databases">
        <title>Coral associated bacteria.</title>
        <authorList>
            <person name="Wang X."/>
        </authorList>
    </citation>
    <scope>NUCLEOTIDE SEQUENCE [LARGE SCALE GENOMIC DNA]</scope>
    <source>
        <strain evidence="2 3">SCSIO 43005</strain>
    </source>
</reference>
<proteinExistence type="predicted"/>